<dbReference type="PROSITE" id="PS50297">
    <property type="entry name" value="ANK_REP_REGION"/>
    <property type="match status" value="1"/>
</dbReference>
<evidence type="ECO:0000256" key="3">
    <source>
        <dbReference type="ARBA" id="ARBA00022737"/>
    </source>
</evidence>
<dbReference type="PANTHER" id="PTHR24186">
    <property type="entry name" value="PROTEIN PHOSPHATASE 1 REGULATORY SUBUNIT"/>
    <property type="match status" value="1"/>
</dbReference>
<accession>A0A9Q0W2Z1</accession>
<dbReference type="Pfam" id="PF13962">
    <property type="entry name" value="PGG"/>
    <property type="match status" value="1"/>
</dbReference>
<feature type="transmembrane region" description="Helical" evidence="9">
    <location>
        <begin position="653"/>
        <end position="678"/>
    </location>
</feature>
<feature type="region of interest" description="Disordered" evidence="8">
    <location>
        <begin position="467"/>
        <end position="526"/>
    </location>
</feature>
<dbReference type="PROSITE" id="PS50088">
    <property type="entry name" value="ANK_REPEAT"/>
    <property type="match status" value="1"/>
</dbReference>
<dbReference type="Proteomes" id="UP001151752">
    <property type="component" value="Chromosome 13"/>
</dbReference>
<evidence type="ECO:0000256" key="2">
    <source>
        <dbReference type="ARBA" id="ARBA00022692"/>
    </source>
</evidence>
<dbReference type="SMART" id="SM00248">
    <property type="entry name" value="ANK"/>
    <property type="match status" value="9"/>
</dbReference>
<feature type="transmembrane region" description="Helical" evidence="9">
    <location>
        <begin position="690"/>
        <end position="716"/>
    </location>
</feature>
<reference evidence="11" key="1">
    <citation type="submission" date="2022-11" db="EMBL/GenBank/DDBJ databases">
        <authorList>
            <person name="Hyden B.L."/>
            <person name="Feng K."/>
            <person name="Yates T."/>
            <person name="Jawdy S."/>
            <person name="Smart L.B."/>
            <person name="Muchero W."/>
        </authorList>
    </citation>
    <scope>NUCLEOTIDE SEQUENCE</scope>
    <source>
        <tissue evidence="11">Shoot tip</tissue>
    </source>
</reference>
<feature type="compositionally biased region" description="Basic and acidic residues" evidence="8">
    <location>
        <begin position="505"/>
        <end position="525"/>
    </location>
</feature>
<feature type="transmembrane region" description="Helical" evidence="9">
    <location>
        <begin position="568"/>
        <end position="588"/>
    </location>
</feature>
<dbReference type="Pfam" id="PF00023">
    <property type="entry name" value="Ank"/>
    <property type="match status" value="1"/>
</dbReference>
<evidence type="ECO:0000256" key="7">
    <source>
        <dbReference type="PROSITE-ProRule" id="PRU00023"/>
    </source>
</evidence>
<dbReference type="AlphaFoldDB" id="A0A9Q0W2Z1"/>
<dbReference type="InterPro" id="IPR002110">
    <property type="entry name" value="Ankyrin_rpt"/>
</dbReference>
<dbReference type="EMBL" id="JAPFFM010000007">
    <property type="protein sequence ID" value="KAJ6758095.1"/>
    <property type="molecule type" value="Genomic_DNA"/>
</dbReference>
<sequence>MASVAINMDENSIRGEHTESSMIDSQLHKCVRLDDIDDFKSRVQTHLAEKLVTPCGNTLLHVAVSYGSDKITSYLAETFPSLITSQNNQQDTVLHLAAREGKDSQAIKSLVESNPCLMRKANTKGNTPLHDAVLIDGNRELAKFLASKDPEVAYSSNKNGRSPLYLAVENGKMGRILDDLLKSVASITIPKGKSTFLAAIEQRKKDTLELIEKEMPDQLSLPRSGLALQYYASPIGESPVHAALEQRNKGILEDNEKAKPELLRLTDEELGNTLHYASSIGKSPVHAAIKQRNKGILEKIKEARPELLRLSEKELGNSLHYASSIGFLKGVQFLLQNFHDGAYEIDSEGNYPIHIACKNDSVDVVKEYLDIFPYPKEFLNKKGQNILHVAAENGKDNVISYILKQDPKLVKPLLNEMDEDGNTPLHLAAGHFRPMASFLLVRHNNVARLIVNNRNWTPYDLAEQQSKRAEEEFHTAKEMVGRDNSKDVEDGMENSTAEISTDWTSSERKDKAKRDTEKVSPKDEGQLSPFGMMTTLSILYLYARPKKSLREYFTVTPRHISQKELKTWIGNLLVIAVLVAGVTFAGAVQMPQLRDYNNSREQPHESNSAITASHYRSYENYLYGYLFLDVGAFSASMGAALILLWANFNDARFILLAVQFSGFMVFCAIIMMFGAFFLSVRIALLGSLEVWLTIAIIVVAVVFFLVQAFLFWPWFLPPPVDQIVRGILWNYFYYLFFFTFFYSWRWLTEKLPELPDLKKKLIKHPREQTTSFFSRFSTVGGG</sequence>
<dbReference type="PANTHER" id="PTHR24186:SF46">
    <property type="entry name" value="PROTEIN ACCELERATED CELL DEATH 6-LIKE"/>
    <property type="match status" value="1"/>
</dbReference>
<evidence type="ECO:0000313" key="11">
    <source>
        <dbReference type="EMBL" id="KAJ6758095.1"/>
    </source>
</evidence>
<feature type="compositionally biased region" description="Basic and acidic residues" evidence="8">
    <location>
        <begin position="467"/>
        <end position="489"/>
    </location>
</feature>
<evidence type="ECO:0000256" key="6">
    <source>
        <dbReference type="ARBA" id="ARBA00023136"/>
    </source>
</evidence>
<dbReference type="SUPFAM" id="SSF48403">
    <property type="entry name" value="Ankyrin repeat"/>
    <property type="match status" value="2"/>
</dbReference>
<protein>
    <submittedName>
        <fullName evidence="11">ANKYRIN REPEAT PROTEIN-LIKE</fullName>
    </submittedName>
</protein>
<feature type="transmembrane region" description="Helical" evidence="9">
    <location>
        <begin position="622"/>
        <end position="646"/>
    </location>
</feature>
<comment type="subcellular location">
    <subcellularLocation>
        <location evidence="1">Membrane</location>
        <topology evidence="1">Multi-pass membrane protein</topology>
    </subcellularLocation>
</comment>
<feature type="repeat" description="ANK" evidence="7">
    <location>
        <begin position="159"/>
        <end position="192"/>
    </location>
</feature>
<dbReference type="GO" id="GO:0005886">
    <property type="term" value="C:plasma membrane"/>
    <property type="evidence" value="ECO:0007669"/>
    <property type="project" value="TreeGrafter"/>
</dbReference>
<keyword evidence="5 7" id="KW-0040">ANK repeat</keyword>
<evidence type="ECO:0000313" key="12">
    <source>
        <dbReference type="Proteomes" id="UP001151752"/>
    </source>
</evidence>
<evidence type="ECO:0000256" key="4">
    <source>
        <dbReference type="ARBA" id="ARBA00022989"/>
    </source>
</evidence>
<keyword evidence="2 9" id="KW-0812">Transmembrane</keyword>
<dbReference type="Pfam" id="PF12796">
    <property type="entry name" value="Ank_2"/>
    <property type="match status" value="2"/>
</dbReference>
<evidence type="ECO:0000256" key="5">
    <source>
        <dbReference type="ARBA" id="ARBA00023043"/>
    </source>
</evidence>
<evidence type="ECO:0000256" key="8">
    <source>
        <dbReference type="SAM" id="MobiDB-lite"/>
    </source>
</evidence>
<reference evidence="11" key="2">
    <citation type="journal article" date="2023" name="Int. J. Mol. Sci.">
        <title>De Novo Assembly and Annotation of 11 Diverse Shrub Willow (Salix) Genomes Reveals Novel Gene Organization in Sex-Linked Regions.</title>
        <authorList>
            <person name="Hyden B."/>
            <person name="Feng K."/>
            <person name="Yates T.B."/>
            <person name="Jawdy S."/>
            <person name="Cereghino C."/>
            <person name="Smart L.B."/>
            <person name="Muchero W."/>
        </authorList>
    </citation>
    <scope>NUCLEOTIDE SEQUENCE</scope>
    <source>
        <tissue evidence="11">Shoot tip</tissue>
    </source>
</reference>
<keyword evidence="6 9" id="KW-0472">Membrane</keyword>
<organism evidence="11 12">
    <name type="scientific">Salix koriyanagi</name>
    <dbReference type="NCBI Taxonomy" id="2511006"/>
    <lineage>
        <taxon>Eukaryota</taxon>
        <taxon>Viridiplantae</taxon>
        <taxon>Streptophyta</taxon>
        <taxon>Embryophyta</taxon>
        <taxon>Tracheophyta</taxon>
        <taxon>Spermatophyta</taxon>
        <taxon>Magnoliopsida</taxon>
        <taxon>eudicotyledons</taxon>
        <taxon>Gunneridae</taxon>
        <taxon>Pentapetalae</taxon>
        <taxon>rosids</taxon>
        <taxon>fabids</taxon>
        <taxon>Malpighiales</taxon>
        <taxon>Salicaceae</taxon>
        <taxon>Saliceae</taxon>
        <taxon>Salix</taxon>
    </lineage>
</organism>
<evidence type="ECO:0000256" key="9">
    <source>
        <dbReference type="SAM" id="Phobius"/>
    </source>
</evidence>
<gene>
    <name evidence="11" type="ORF">OIU74_027226</name>
</gene>
<evidence type="ECO:0000259" key="10">
    <source>
        <dbReference type="Pfam" id="PF13962"/>
    </source>
</evidence>
<evidence type="ECO:0000256" key="1">
    <source>
        <dbReference type="ARBA" id="ARBA00004141"/>
    </source>
</evidence>
<dbReference type="InterPro" id="IPR036770">
    <property type="entry name" value="Ankyrin_rpt-contain_sf"/>
</dbReference>
<proteinExistence type="predicted"/>
<keyword evidence="3" id="KW-0677">Repeat</keyword>
<comment type="caution">
    <text evidence="11">The sequence shown here is derived from an EMBL/GenBank/DDBJ whole genome shotgun (WGS) entry which is preliminary data.</text>
</comment>
<dbReference type="InterPro" id="IPR026961">
    <property type="entry name" value="PGG_dom"/>
</dbReference>
<dbReference type="Gene3D" id="1.25.40.20">
    <property type="entry name" value="Ankyrin repeat-containing domain"/>
    <property type="match status" value="3"/>
</dbReference>
<name>A0A9Q0W2Z1_9ROSI</name>
<keyword evidence="12" id="KW-1185">Reference proteome</keyword>
<keyword evidence="4 9" id="KW-1133">Transmembrane helix</keyword>
<feature type="domain" description="PGG" evidence="10">
    <location>
        <begin position="563"/>
        <end position="680"/>
    </location>
</feature>
<feature type="transmembrane region" description="Helical" evidence="9">
    <location>
        <begin position="728"/>
        <end position="747"/>
    </location>
</feature>
<feature type="compositionally biased region" description="Polar residues" evidence="8">
    <location>
        <begin position="493"/>
        <end position="504"/>
    </location>
</feature>